<organism evidence="1 2">
    <name type="scientific">Nocardioides marmorisolisilvae</name>
    <dbReference type="NCBI Taxonomy" id="1542737"/>
    <lineage>
        <taxon>Bacteria</taxon>
        <taxon>Bacillati</taxon>
        <taxon>Actinomycetota</taxon>
        <taxon>Actinomycetes</taxon>
        <taxon>Propionibacteriales</taxon>
        <taxon>Nocardioidaceae</taxon>
        <taxon>Nocardioides</taxon>
    </lineage>
</organism>
<evidence type="ECO:0000313" key="2">
    <source>
        <dbReference type="Proteomes" id="UP000277094"/>
    </source>
</evidence>
<dbReference type="OrthoDB" id="5197191at2"/>
<dbReference type="EMBL" id="RJSG01000003">
    <property type="protein sequence ID" value="RNL77585.1"/>
    <property type="molecule type" value="Genomic_DNA"/>
</dbReference>
<evidence type="ECO:0000313" key="1">
    <source>
        <dbReference type="EMBL" id="RNL77585.1"/>
    </source>
</evidence>
<gene>
    <name evidence="1" type="ORF">EFL95_16380</name>
</gene>
<comment type="caution">
    <text evidence="1">The sequence shown here is derived from an EMBL/GenBank/DDBJ whole genome shotgun (WGS) entry which is preliminary data.</text>
</comment>
<dbReference type="Proteomes" id="UP000277094">
    <property type="component" value="Unassembled WGS sequence"/>
</dbReference>
<dbReference type="AlphaFoldDB" id="A0A3N0DPM8"/>
<sequence>MSVTAIYELPVPIWISTEVLGERIGTGIGNLTFDVVMPGAAGPVGSPPQIEGVNVPTTVDSSSDLIVWTQQFAAFSSDPESTALCRIVVQTTTEVGDPLNLPYELARVIDLWFDAVRTWSEAMTGQDLDPNHRVYSATSHGAQLTMLDPEPTTDGPLALTLTTPRVMPVPAQAWRKLLELVAAGHEPPLEETLSRDSRNAYGRGHYRRSVIDAASAAEIVLHRLISTSLTAANMPNGDYRKKLEKLGKQPLGELVAIVEKADIDLDVDTAGLQELVDMRNDAIHRGITPGSFQAFAPVQAVMNLLGRHGQWKRNAEQPDFGDGWEIVEDTATA</sequence>
<protein>
    <recommendedName>
        <fullName evidence="3">Apea-like HEPN domain-containing protein</fullName>
    </recommendedName>
</protein>
<name>A0A3N0DPM8_9ACTN</name>
<keyword evidence="2" id="KW-1185">Reference proteome</keyword>
<evidence type="ECO:0008006" key="3">
    <source>
        <dbReference type="Google" id="ProtNLM"/>
    </source>
</evidence>
<proteinExistence type="predicted"/>
<dbReference type="RefSeq" id="WP_123235171.1">
    <property type="nucleotide sequence ID" value="NZ_RJSG01000003.1"/>
</dbReference>
<reference evidence="1 2" key="1">
    <citation type="submission" date="2018-11" db="EMBL/GenBank/DDBJ databases">
        <authorList>
            <person name="Li F."/>
        </authorList>
    </citation>
    <scope>NUCLEOTIDE SEQUENCE [LARGE SCALE GENOMIC DNA]</scope>
    <source>
        <strain evidence="1 2">KIS18-7</strain>
    </source>
</reference>
<accession>A0A3N0DPM8</accession>